<dbReference type="Pfam" id="PF11363">
    <property type="entry name" value="DUF3164"/>
    <property type="match status" value="1"/>
</dbReference>
<sequence length="206" mass="22658">MTQVDEIPQGYWQDAKGALIPLSAVKPEHQEEDALVRELVAEAEELHRRLAAFKARALGDVQAFRDLVAEKYGAKRGGRKGNVTLSRFDGSAQVVVAVAENITFGAELEAAKALIDSCIHRWSEGANANLRALIDQAFQVDKQGQISTGRVLGLRRLSIEDPDWQRAMDAISDAVRVTGTRTYVRVYRRGSSDEDRVPVSLDIASV</sequence>
<evidence type="ECO:0000256" key="1">
    <source>
        <dbReference type="SAM" id="Coils"/>
    </source>
</evidence>
<dbReference type="Proteomes" id="UP001380822">
    <property type="component" value="Unassembled WGS sequence"/>
</dbReference>
<feature type="coiled-coil region" evidence="1">
    <location>
        <begin position="29"/>
        <end position="56"/>
    </location>
</feature>
<reference evidence="2 3" key="1">
    <citation type="submission" date="2024-02" db="EMBL/GenBank/DDBJ databases">
        <title>A new putative Pannonibacter species isolated from two cases of bloodstream infections in paediatric patients.</title>
        <authorList>
            <person name="Castellana S."/>
            <person name="De Laurentiis V."/>
            <person name="Grassi M."/>
            <person name="De Leonardis F."/>
            <person name="Mosca A."/>
            <person name="De Carlo C."/>
            <person name="Sparapano E."/>
            <person name="Ronga L."/>
            <person name="Santacroce L."/>
            <person name="Chironna M."/>
            <person name="De Robertis A."/>
            <person name="Bianco A."/>
            <person name="Del Sambro L."/>
            <person name="Capozzi L."/>
            <person name="Parisi A."/>
        </authorList>
    </citation>
    <scope>NUCLEOTIDE SEQUENCE [LARGE SCALE GENOMIC DNA]</scope>
    <source>
        <strain evidence="2 3">Pt2</strain>
    </source>
</reference>
<dbReference type="InterPro" id="IPR021505">
    <property type="entry name" value="Phage_B3_Orf6"/>
</dbReference>
<dbReference type="EMBL" id="JBAKBE010000011">
    <property type="protein sequence ID" value="MEH0098054.1"/>
    <property type="molecule type" value="Genomic_DNA"/>
</dbReference>
<keyword evidence="3" id="KW-1185">Reference proteome</keyword>
<accession>A0ABU7ZS45</accession>
<dbReference type="RefSeq" id="WP_334252392.1">
    <property type="nucleotide sequence ID" value="NZ_JBAKBE010000011.1"/>
</dbReference>
<protein>
    <submittedName>
        <fullName evidence="2">DUF3164 family protein</fullName>
    </submittedName>
</protein>
<comment type="caution">
    <text evidence="2">The sequence shown here is derived from an EMBL/GenBank/DDBJ whole genome shotgun (WGS) entry which is preliminary data.</text>
</comment>
<proteinExistence type="predicted"/>
<gene>
    <name evidence="2" type="ORF">V6L76_17460</name>
</gene>
<organism evidence="2 3">
    <name type="scientific">Pannonibacter anstelovis</name>
    <dbReference type="NCBI Taxonomy" id="3121537"/>
    <lineage>
        <taxon>Bacteria</taxon>
        <taxon>Pseudomonadati</taxon>
        <taxon>Pseudomonadota</taxon>
        <taxon>Alphaproteobacteria</taxon>
        <taxon>Hyphomicrobiales</taxon>
        <taxon>Stappiaceae</taxon>
        <taxon>Pannonibacter</taxon>
    </lineage>
</organism>
<evidence type="ECO:0000313" key="3">
    <source>
        <dbReference type="Proteomes" id="UP001380822"/>
    </source>
</evidence>
<keyword evidence="1" id="KW-0175">Coiled coil</keyword>
<evidence type="ECO:0000313" key="2">
    <source>
        <dbReference type="EMBL" id="MEH0098054.1"/>
    </source>
</evidence>
<name>A0ABU7ZS45_9HYPH</name>